<evidence type="ECO:0000256" key="1">
    <source>
        <dbReference type="SAM" id="MobiDB-lite"/>
    </source>
</evidence>
<dbReference type="RefSeq" id="WP_413255488.1">
    <property type="nucleotide sequence ID" value="NZ_JBHFNS010000016.1"/>
</dbReference>
<dbReference type="EMBL" id="JBHFNS010000016">
    <property type="protein sequence ID" value="MFB2933956.1"/>
    <property type="molecule type" value="Genomic_DNA"/>
</dbReference>
<reference evidence="2 3" key="1">
    <citation type="submission" date="2024-09" db="EMBL/GenBank/DDBJ databases">
        <title>Floridaenema gen nov. (Aerosakkonemataceae, Aerosakkonematales ord. nov., Cyanobacteria) from benthic tropical and subtropical fresh waters, with the description of four new species.</title>
        <authorList>
            <person name="Moretto J.A."/>
            <person name="Berthold D.E."/>
            <person name="Lefler F.W."/>
            <person name="Huang I.-S."/>
            <person name="Laughinghouse H. IV."/>
        </authorList>
    </citation>
    <scope>NUCLEOTIDE SEQUENCE [LARGE SCALE GENOMIC DNA]</scope>
    <source>
        <strain evidence="2 3">BLCC-F154</strain>
    </source>
</reference>
<sequence length="159" mass="18392">MTHQISFSNSKVDKAMSVEQFEQIVDAILNGKYSWACLLILRFAGYNPLHYIPYRTYNRLMKENCQIGKSSQPETDKITTKRKSSPSFAKGASAPGCLKEFQDLAYVDAIDQQKSHHRGGSFYDWVEWRNYEVPALIDERAPTKNHDFSRFIMCEFLAH</sequence>
<keyword evidence="3" id="KW-1185">Reference proteome</keyword>
<gene>
    <name evidence="2" type="ORF">ACE1B6_01630</name>
</gene>
<evidence type="ECO:0000313" key="3">
    <source>
        <dbReference type="Proteomes" id="UP001576776"/>
    </source>
</evidence>
<name>A0ABV4Y564_9CYAN</name>
<evidence type="ECO:0000313" key="2">
    <source>
        <dbReference type="EMBL" id="MFB2933956.1"/>
    </source>
</evidence>
<dbReference type="NCBIfam" id="NF037966">
    <property type="entry name" value="HetP_family"/>
    <property type="match status" value="1"/>
</dbReference>
<accession>A0ABV4Y564</accession>
<organism evidence="2 3">
    <name type="scientific">Floridaenema fluviatile BLCC-F154</name>
    <dbReference type="NCBI Taxonomy" id="3153640"/>
    <lineage>
        <taxon>Bacteria</taxon>
        <taxon>Bacillati</taxon>
        <taxon>Cyanobacteriota</taxon>
        <taxon>Cyanophyceae</taxon>
        <taxon>Oscillatoriophycideae</taxon>
        <taxon>Aerosakkonematales</taxon>
        <taxon>Aerosakkonemataceae</taxon>
        <taxon>Floridanema</taxon>
        <taxon>Floridanema fluviatile</taxon>
    </lineage>
</organism>
<protein>
    <submittedName>
        <fullName evidence="2">HetP family heterocyst commitment protein</fullName>
    </submittedName>
</protein>
<feature type="region of interest" description="Disordered" evidence="1">
    <location>
        <begin position="68"/>
        <end position="91"/>
    </location>
</feature>
<dbReference type="InterPro" id="IPR049598">
    <property type="entry name" value="HetP-like"/>
</dbReference>
<proteinExistence type="predicted"/>
<comment type="caution">
    <text evidence="2">The sequence shown here is derived from an EMBL/GenBank/DDBJ whole genome shotgun (WGS) entry which is preliminary data.</text>
</comment>
<dbReference type="Proteomes" id="UP001576776">
    <property type="component" value="Unassembled WGS sequence"/>
</dbReference>